<dbReference type="PROSITE" id="PS51186">
    <property type="entry name" value="GNAT"/>
    <property type="match status" value="1"/>
</dbReference>
<dbReference type="GO" id="GO:0016747">
    <property type="term" value="F:acyltransferase activity, transferring groups other than amino-acyl groups"/>
    <property type="evidence" value="ECO:0007669"/>
    <property type="project" value="InterPro"/>
</dbReference>
<dbReference type="InterPro" id="IPR000182">
    <property type="entry name" value="GNAT_dom"/>
</dbReference>
<dbReference type="PANTHER" id="PTHR39173:SF1">
    <property type="entry name" value="ACETYLTRANSFERASE"/>
    <property type="match status" value="1"/>
</dbReference>
<dbReference type="Gene3D" id="3.40.630.30">
    <property type="match status" value="1"/>
</dbReference>
<evidence type="ECO:0000313" key="3">
    <source>
        <dbReference type="Proteomes" id="UP000004508"/>
    </source>
</evidence>
<feature type="domain" description="N-acetyltransferase" evidence="1">
    <location>
        <begin position="24"/>
        <end position="169"/>
    </location>
</feature>
<evidence type="ECO:0000259" key="1">
    <source>
        <dbReference type="PROSITE" id="PS51186"/>
    </source>
</evidence>
<dbReference type="SUPFAM" id="SSF55729">
    <property type="entry name" value="Acyl-CoA N-acyltransferases (Nat)"/>
    <property type="match status" value="1"/>
</dbReference>
<dbReference type="Pfam" id="PF13302">
    <property type="entry name" value="Acetyltransf_3"/>
    <property type="match status" value="1"/>
</dbReference>
<protein>
    <submittedName>
        <fullName evidence="2">GCN5-related N-acetyltransferase</fullName>
    </submittedName>
</protein>
<keyword evidence="3" id="KW-1185">Reference proteome</keyword>
<dbReference type="STRING" id="485913.Krac_11874"/>
<organism evidence="2 3">
    <name type="scientific">Ktedonobacter racemifer DSM 44963</name>
    <dbReference type="NCBI Taxonomy" id="485913"/>
    <lineage>
        <taxon>Bacteria</taxon>
        <taxon>Bacillati</taxon>
        <taxon>Chloroflexota</taxon>
        <taxon>Ktedonobacteria</taxon>
        <taxon>Ktedonobacterales</taxon>
        <taxon>Ktedonobacteraceae</taxon>
        <taxon>Ktedonobacter</taxon>
    </lineage>
</organism>
<name>D6TDX9_KTERA</name>
<reference evidence="2 3" key="1">
    <citation type="journal article" date="2011" name="Stand. Genomic Sci.">
        <title>Non-contiguous finished genome sequence and contextual data of the filamentous soil bacterium Ktedonobacter racemifer type strain (SOSP1-21).</title>
        <authorList>
            <person name="Chang Y.J."/>
            <person name="Land M."/>
            <person name="Hauser L."/>
            <person name="Chertkov O."/>
            <person name="Del Rio T.G."/>
            <person name="Nolan M."/>
            <person name="Copeland A."/>
            <person name="Tice H."/>
            <person name="Cheng J.F."/>
            <person name="Lucas S."/>
            <person name="Han C."/>
            <person name="Goodwin L."/>
            <person name="Pitluck S."/>
            <person name="Ivanova N."/>
            <person name="Ovchinikova G."/>
            <person name="Pati A."/>
            <person name="Chen A."/>
            <person name="Palaniappan K."/>
            <person name="Mavromatis K."/>
            <person name="Liolios K."/>
            <person name="Brettin T."/>
            <person name="Fiebig A."/>
            <person name="Rohde M."/>
            <person name="Abt B."/>
            <person name="Goker M."/>
            <person name="Detter J.C."/>
            <person name="Woyke T."/>
            <person name="Bristow J."/>
            <person name="Eisen J.A."/>
            <person name="Markowitz V."/>
            <person name="Hugenholtz P."/>
            <person name="Kyrpides N.C."/>
            <person name="Klenk H.P."/>
            <person name="Lapidus A."/>
        </authorList>
    </citation>
    <scope>NUCLEOTIDE SEQUENCE [LARGE SCALE GENOMIC DNA]</scope>
    <source>
        <strain evidence="3">DSM 44963</strain>
    </source>
</reference>
<keyword evidence="2" id="KW-0808">Transferase</keyword>
<dbReference type="RefSeq" id="WP_007907463.1">
    <property type="nucleotide sequence ID" value="NZ_ADVG01000001.1"/>
</dbReference>
<dbReference type="PANTHER" id="PTHR39173">
    <property type="entry name" value="ACETYLTRANSFERASE"/>
    <property type="match status" value="1"/>
</dbReference>
<comment type="caution">
    <text evidence="2">The sequence shown here is derived from an EMBL/GenBank/DDBJ whole genome shotgun (WGS) entry which is preliminary data.</text>
</comment>
<dbReference type="CDD" id="cd04301">
    <property type="entry name" value="NAT_SF"/>
    <property type="match status" value="1"/>
</dbReference>
<dbReference type="InterPro" id="IPR016181">
    <property type="entry name" value="Acyl_CoA_acyltransferase"/>
</dbReference>
<gene>
    <name evidence="2" type="ORF">Krac_11874</name>
</gene>
<evidence type="ECO:0000313" key="2">
    <source>
        <dbReference type="EMBL" id="EFH90261.1"/>
    </source>
</evidence>
<dbReference type="EMBL" id="ADVG01000001">
    <property type="protein sequence ID" value="EFH90261.1"/>
    <property type="molecule type" value="Genomic_DNA"/>
</dbReference>
<dbReference type="AlphaFoldDB" id="D6TDX9"/>
<accession>D6TDX9</accession>
<dbReference type="eggNOG" id="COG3981">
    <property type="taxonomic scope" value="Bacteria"/>
</dbReference>
<dbReference type="Proteomes" id="UP000004508">
    <property type="component" value="Unassembled WGS sequence"/>
</dbReference>
<proteinExistence type="predicted"/>
<sequence>MLRLIEPSYEYKQQFIEAIREFQLEGRHMEKDVQRLTADFTSFLAQLQAQQQRRSPYAVPSTDFWLVEHEEFIGRLSLRHELNDFLLKIGGHIGYEIRPSRRRQGYGKKMLALGLKEAHKIGLSRALVTCDENNIGSKKVIEANGGQFENATLVEGSPIRKLRYWIDLTEISWHEEG</sequence>
<dbReference type="InParanoid" id="D6TDX9"/>
<dbReference type="OrthoDB" id="9797989at2"/>